<evidence type="ECO:0000256" key="2">
    <source>
        <dbReference type="SAM" id="SignalP"/>
    </source>
</evidence>
<sequence>MGVGLRLWWCLLFASAIICSARNTFSFSGNEMTEKMEGRSLKTITEDYNDPSANRGHDPRNKFGGSSGGRKSRDIP</sequence>
<feature type="chain" id="PRO_5033004403" evidence="2">
    <location>
        <begin position="22"/>
        <end position="76"/>
    </location>
</feature>
<name>A0A835DJ87_TETSI</name>
<feature type="signal peptide" evidence="2">
    <location>
        <begin position="1"/>
        <end position="21"/>
    </location>
</feature>
<keyword evidence="4" id="KW-1185">Reference proteome</keyword>
<dbReference type="InterPro" id="IPR034430">
    <property type="entry name" value="PSY"/>
</dbReference>
<dbReference type="OMA" id="FIICHAR"/>
<keyword evidence="2" id="KW-0732">Signal</keyword>
<dbReference type="Proteomes" id="UP000655225">
    <property type="component" value="Unassembled WGS sequence"/>
</dbReference>
<organism evidence="3 4">
    <name type="scientific">Tetracentron sinense</name>
    <name type="common">Spur-leaf</name>
    <dbReference type="NCBI Taxonomy" id="13715"/>
    <lineage>
        <taxon>Eukaryota</taxon>
        <taxon>Viridiplantae</taxon>
        <taxon>Streptophyta</taxon>
        <taxon>Embryophyta</taxon>
        <taxon>Tracheophyta</taxon>
        <taxon>Spermatophyta</taxon>
        <taxon>Magnoliopsida</taxon>
        <taxon>Trochodendrales</taxon>
        <taxon>Trochodendraceae</taxon>
        <taxon>Tetracentron</taxon>
    </lineage>
</organism>
<dbReference type="EMBL" id="JABCRI010000007">
    <property type="protein sequence ID" value="KAF8402632.1"/>
    <property type="molecule type" value="Genomic_DNA"/>
</dbReference>
<evidence type="ECO:0000256" key="1">
    <source>
        <dbReference type="SAM" id="MobiDB-lite"/>
    </source>
</evidence>
<reference evidence="3 4" key="1">
    <citation type="submission" date="2020-04" db="EMBL/GenBank/DDBJ databases">
        <title>Plant Genome Project.</title>
        <authorList>
            <person name="Zhang R.-G."/>
        </authorList>
    </citation>
    <scope>NUCLEOTIDE SEQUENCE [LARGE SCALE GENOMIC DNA]</scope>
    <source>
        <strain evidence="3">YNK0</strain>
        <tissue evidence="3">Leaf</tissue>
    </source>
</reference>
<feature type="region of interest" description="Disordered" evidence="1">
    <location>
        <begin position="36"/>
        <end position="76"/>
    </location>
</feature>
<proteinExistence type="predicted"/>
<gene>
    <name evidence="3" type="ORF">HHK36_010721</name>
</gene>
<dbReference type="OrthoDB" id="1877702at2759"/>
<dbReference type="PANTHER" id="PTHR37177">
    <property type="entry name" value="PROTEIN PSY1"/>
    <property type="match status" value="1"/>
</dbReference>
<comment type="caution">
    <text evidence="3">The sequence shown here is derived from an EMBL/GenBank/DDBJ whole genome shotgun (WGS) entry which is preliminary data.</text>
</comment>
<accession>A0A835DJ87</accession>
<dbReference type="PANTHER" id="PTHR37177:SF4">
    <property type="entry name" value="PROTEIN PSY1"/>
    <property type="match status" value="1"/>
</dbReference>
<dbReference type="AlphaFoldDB" id="A0A835DJ87"/>
<evidence type="ECO:0000313" key="3">
    <source>
        <dbReference type="EMBL" id="KAF8402632.1"/>
    </source>
</evidence>
<protein>
    <submittedName>
        <fullName evidence="3">Uncharacterized protein</fullName>
    </submittedName>
</protein>
<evidence type="ECO:0000313" key="4">
    <source>
        <dbReference type="Proteomes" id="UP000655225"/>
    </source>
</evidence>